<organism evidence="1 2">
    <name type="scientific">Hepatospora eriocheir</name>
    <dbReference type="NCBI Taxonomy" id="1081669"/>
    <lineage>
        <taxon>Eukaryota</taxon>
        <taxon>Fungi</taxon>
        <taxon>Fungi incertae sedis</taxon>
        <taxon>Microsporidia</taxon>
        <taxon>Hepatosporidae</taxon>
        <taxon>Hepatospora</taxon>
    </lineage>
</organism>
<evidence type="ECO:0000313" key="2">
    <source>
        <dbReference type="Proteomes" id="UP000192356"/>
    </source>
</evidence>
<accession>A0A1X0Q632</accession>
<gene>
    <name evidence="1" type="ORF">HERIO_2622</name>
</gene>
<sequence>MGNPFLHKTSSVIFSNTLTSSIDNTLKLSKETGCSGSLIFLIISNTVSLLTSVSLPSVNSILMSLYLLFDFICNVSLQYSELSAVLFINMGLIFN</sequence>
<comment type="caution">
    <text evidence="1">The sequence shown here is derived from an EMBL/GenBank/DDBJ whole genome shotgun (WGS) entry which is preliminary data.</text>
</comment>
<dbReference type="AlphaFoldDB" id="A0A1X0Q632"/>
<protein>
    <submittedName>
        <fullName evidence="1">Uncharacterized protein</fullName>
    </submittedName>
</protein>
<dbReference type="Proteomes" id="UP000192356">
    <property type="component" value="Unassembled WGS sequence"/>
</dbReference>
<dbReference type="VEuPathDB" id="MicrosporidiaDB:HERIO_2622"/>
<dbReference type="EMBL" id="LVKB01000563">
    <property type="protein sequence ID" value="ORD95225.1"/>
    <property type="molecule type" value="Genomic_DNA"/>
</dbReference>
<proteinExistence type="predicted"/>
<evidence type="ECO:0000313" key="1">
    <source>
        <dbReference type="EMBL" id="ORD95225.1"/>
    </source>
</evidence>
<reference evidence="1 2" key="1">
    <citation type="journal article" date="2017" name="Environ. Microbiol.">
        <title>Decay of the glycolytic pathway and adaptation to intranuclear parasitism within Enterocytozoonidae microsporidia.</title>
        <authorList>
            <person name="Wiredu Boakye D."/>
            <person name="Jaroenlak P."/>
            <person name="Prachumwat A."/>
            <person name="Williams T.A."/>
            <person name="Bateman K.S."/>
            <person name="Itsathitphaisarn O."/>
            <person name="Sritunyalucksana K."/>
            <person name="Paszkiewicz K.H."/>
            <person name="Moore K.A."/>
            <person name="Stentiford G.D."/>
            <person name="Williams B.A."/>
        </authorList>
    </citation>
    <scope>NUCLEOTIDE SEQUENCE [LARGE SCALE GENOMIC DNA]</scope>
    <source>
        <strain evidence="1 2">GB1</strain>
    </source>
</reference>
<keyword evidence="2" id="KW-1185">Reference proteome</keyword>
<name>A0A1X0Q632_9MICR</name>
<dbReference type="VEuPathDB" id="MicrosporidiaDB:A0H76_2005"/>